<keyword evidence="1" id="KW-0812">Transmembrane</keyword>
<name>A0A2N5ULP7_9BASI</name>
<dbReference type="EMBL" id="PGCJ01000204">
    <property type="protein sequence ID" value="PLW38672.1"/>
    <property type="molecule type" value="Genomic_DNA"/>
</dbReference>
<reference evidence="2 3" key="1">
    <citation type="submission" date="2017-11" db="EMBL/GenBank/DDBJ databases">
        <title>De novo assembly and phasing of dikaryotic genomes from two isolates of Puccinia coronata f. sp. avenae, the causal agent of oat crown rust.</title>
        <authorList>
            <person name="Miller M.E."/>
            <person name="Zhang Y."/>
            <person name="Omidvar V."/>
            <person name="Sperschneider J."/>
            <person name="Schwessinger B."/>
            <person name="Raley C."/>
            <person name="Palmer J.M."/>
            <person name="Garnica D."/>
            <person name="Upadhyaya N."/>
            <person name="Rathjen J."/>
            <person name="Taylor J.M."/>
            <person name="Park R.F."/>
            <person name="Dodds P.N."/>
            <person name="Hirsch C.D."/>
            <person name="Kianian S.F."/>
            <person name="Figueroa M."/>
        </authorList>
    </citation>
    <scope>NUCLEOTIDE SEQUENCE [LARGE SCALE GENOMIC DNA]</scope>
    <source>
        <strain evidence="2">12NC29</strain>
    </source>
</reference>
<evidence type="ECO:0000313" key="3">
    <source>
        <dbReference type="Proteomes" id="UP000235388"/>
    </source>
</evidence>
<dbReference type="AlphaFoldDB" id="A0A2N5ULP7"/>
<proteinExistence type="predicted"/>
<evidence type="ECO:0000313" key="2">
    <source>
        <dbReference type="EMBL" id="PLW38672.1"/>
    </source>
</evidence>
<keyword evidence="3" id="KW-1185">Reference proteome</keyword>
<keyword evidence="1" id="KW-1133">Transmembrane helix</keyword>
<evidence type="ECO:0000256" key="1">
    <source>
        <dbReference type="SAM" id="Phobius"/>
    </source>
</evidence>
<accession>A0A2N5ULP7</accession>
<dbReference type="Proteomes" id="UP000235388">
    <property type="component" value="Unassembled WGS sequence"/>
</dbReference>
<protein>
    <submittedName>
        <fullName evidence="2">Uncharacterized protein</fullName>
    </submittedName>
</protein>
<comment type="caution">
    <text evidence="2">The sequence shown here is derived from an EMBL/GenBank/DDBJ whole genome shotgun (WGS) entry which is preliminary data.</text>
</comment>
<organism evidence="2 3">
    <name type="scientific">Puccinia coronata f. sp. avenae</name>
    <dbReference type="NCBI Taxonomy" id="200324"/>
    <lineage>
        <taxon>Eukaryota</taxon>
        <taxon>Fungi</taxon>
        <taxon>Dikarya</taxon>
        <taxon>Basidiomycota</taxon>
        <taxon>Pucciniomycotina</taxon>
        <taxon>Pucciniomycetes</taxon>
        <taxon>Pucciniales</taxon>
        <taxon>Pucciniaceae</taxon>
        <taxon>Puccinia</taxon>
    </lineage>
</organism>
<keyword evidence="1" id="KW-0472">Membrane</keyword>
<sequence length="143" mass="16280">MDGRASSFQREQRPFAIPIFSQSFAINILLTSLQIYFCIIHHSLYFLHTVPSAVEALITLWEYAMNLFPESHDQRVLDDLTDMLGWFFQESPGPAQLLATIPEEEPNYLAGYIKSRSPVSLDKICASIINQSKKLFTQSGYSD</sequence>
<gene>
    <name evidence="2" type="ORF">PCANC_16031</name>
</gene>
<dbReference type="STRING" id="200324.A0A2N5ULP7"/>
<feature type="transmembrane region" description="Helical" evidence="1">
    <location>
        <begin position="15"/>
        <end position="39"/>
    </location>
</feature>